<dbReference type="EMBL" id="BRXW01000229">
    <property type="protein sequence ID" value="GMI15309.1"/>
    <property type="molecule type" value="Genomic_DNA"/>
</dbReference>
<name>A0A9W7FMD0_9STRA</name>
<feature type="transmembrane region" description="Helical" evidence="1">
    <location>
        <begin position="47"/>
        <end position="65"/>
    </location>
</feature>
<proteinExistence type="predicted"/>
<protein>
    <submittedName>
        <fullName evidence="2">Uncharacterized protein</fullName>
    </submittedName>
</protein>
<keyword evidence="3" id="KW-1185">Reference proteome</keyword>
<organism evidence="2 3">
    <name type="scientific">Triparma laevis f. longispina</name>
    <dbReference type="NCBI Taxonomy" id="1714387"/>
    <lineage>
        <taxon>Eukaryota</taxon>
        <taxon>Sar</taxon>
        <taxon>Stramenopiles</taxon>
        <taxon>Ochrophyta</taxon>
        <taxon>Bolidophyceae</taxon>
        <taxon>Parmales</taxon>
        <taxon>Triparmaceae</taxon>
        <taxon>Triparma</taxon>
    </lineage>
</organism>
<keyword evidence="1" id="KW-0472">Membrane</keyword>
<sequence>MPTGIHLFSSATLFSMNFVISILLSLVLYSCLKSLDKRKTENSRARAAYRASWSVIIFIIAKELYEVFFEGLGIGSVSDVIAGFLGTWLASETMVEGAQTQQEKKDRRWAKKEI</sequence>
<evidence type="ECO:0000313" key="3">
    <source>
        <dbReference type="Proteomes" id="UP001165122"/>
    </source>
</evidence>
<feature type="transmembrane region" description="Helical" evidence="1">
    <location>
        <begin position="12"/>
        <end position="35"/>
    </location>
</feature>
<dbReference type="AlphaFoldDB" id="A0A9W7FMD0"/>
<comment type="caution">
    <text evidence="2">The sequence shown here is derived from an EMBL/GenBank/DDBJ whole genome shotgun (WGS) entry which is preliminary data.</text>
</comment>
<evidence type="ECO:0000313" key="2">
    <source>
        <dbReference type="EMBL" id="GMI15309.1"/>
    </source>
</evidence>
<gene>
    <name evidence="2" type="ORF">TrLO_g10498</name>
</gene>
<evidence type="ECO:0000256" key="1">
    <source>
        <dbReference type="SAM" id="Phobius"/>
    </source>
</evidence>
<reference evidence="3" key="1">
    <citation type="journal article" date="2023" name="Commun. Biol.">
        <title>Genome analysis of Parmales, the sister group of diatoms, reveals the evolutionary specialization of diatoms from phago-mixotrophs to photoautotrophs.</title>
        <authorList>
            <person name="Ban H."/>
            <person name="Sato S."/>
            <person name="Yoshikawa S."/>
            <person name="Yamada K."/>
            <person name="Nakamura Y."/>
            <person name="Ichinomiya M."/>
            <person name="Sato N."/>
            <person name="Blanc-Mathieu R."/>
            <person name="Endo H."/>
            <person name="Kuwata A."/>
            <person name="Ogata H."/>
        </authorList>
    </citation>
    <scope>NUCLEOTIDE SEQUENCE [LARGE SCALE GENOMIC DNA]</scope>
    <source>
        <strain evidence="3">NIES 3700</strain>
    </source>
</reference>
<accession>A0A9W7FMD0</accession>
<keyword evidence="1" id="KW-1133">Transmembrane helix</keyword>
<keyword evidence="1" id="KW-0812">Transmembrane</keyword>
<dbReference type="Proteomes" id="UP001165122">
    <property type="component" value="Unassembled WGS sequence"/>
</dbReference>